<name>A0ABV8A1A1_9GAMM</name>
<organism evidence="1 2">
    <name type="scientific">Saccharospirillum mangrovi</name>
    <dbReference type="NCBI Taxonomy" id="2161747"/>
    <lineage>
        <taxon>Bacteria</taxon>
        <taxon>Pseudomonadati</taxon>
        <taxon>Pseudomonadota</taxon>
        <taxon>Gammaproteobacteria</taxon>
        <taxon>Oceanospirillales</taxon>
        <taxon>Saccharospirillaceae</taxon>
        <taxon>Saccharospirillum</taxon>
    </lineage>
</organism>
<sequence length="123" mass="14361">MQNSFGKRNTAPPTDFEHRQMDRSMQHFLRDVVPIVYRGPGEVRYRLDGRVIEVFEVQAHPVYPTRGIRLPIALLQGAESGGPWQLFFRGEQGHWRPFPADVPLLRLETVLRELEHDKLGVFW</sequence>
<evidence type="ECO:0000313" key="2">
    <source>
        <dbReference type="Proteomes" id="UP001595617"/>
    </source>
</evidence>
<gene>
    <name evidence="1" type="ORF">ACFOOG_09885</name>
</gene>
<dbReference type="Proteomes" id="UP001595617">
    <property type="component" value="Unassembled WGS sequence"/>
</dbReference>
<reference evidence="2" key="1">
    <citation type="journal article" date="2019" name="Int. J. Syst. Evol. Microbiol.">
        <title>The Global Catalogue of Microorganisms (GCM) 10K type strain sequencing project: providing services to taxonomists for standard genome sequencing and annotation.</title>
        <authorList>
            <consortium name="The Broad Institute Genomics Platform"/>
            <consortium name="The Broad Institute Genome Sequencing Center for Infectious Disease"/>
            <person name="Wu L."/>
            <person name="Ma J."/>
        </authorList>
    </citation>
    <scope>NUCLEOTIDE SEQUENCE [LARGE SCALE GENOMIC DNA]</scope>
    <source>
        <strain evidence="2">IBRC 10765</strain>
    </source>
</reference>
<proteinExistence type="predicted"/>
<comment type="caution">
    <text evidence="1">The sequence shown here is derived from an EMBL/GenBank/DDBJ whole genome shotgun (WGS) entry which is preliminary data.</text>
</comment>
<keyword evidence="2" id="KW-1185">Reference proteome</keyword>
<dbReference type="Pfam" id="PF11225">
    <property type="entry name" value="DUF3024"/>
    <property type="match status" value="1"/>
</dbReference>
<dbReference type="RefSeq" id="WP_380696009.1">
    <property type="nucleotide sequence ID" value="NZ_JBHRYR010000003.1"/>
</dbReference>
<accession>A0ABV8A1A1</accession>
<dbReference type="InterPro" id="IPR021388">
    <property type="entry name" value="DUF3024"/>
</dbReference>
<dbReference type="EMBL" id="JBHRYR010000003">
    <property type="protein sequence ID" value="MFC3853140.1"/>
    <property type="molecule type" value="Genomic_DNA"/>
</dbReference>
<protein>
    <submittedName>
        <fullName evidence="1">DUF3024 domain-containing protein</fullName>
    </submittedName>
</protein>
<evidence type="ECO:0000313" key="1">
    <source>
        <dbReference type="EMBL" id="MFC3853140.1"/>
    </source>
</evidence>